<reference evidence="3" key="1">
    <citation type="submission" date="2022-03" db="EMBL/GenBank/DDBJ databases">
        <authorList>
            <person name="Legras J.-L."/>
            <person name="Devillers H."/>
            <person name="Grondin C."/>
        </authorList>
    </citation>
    <scope>NUCLEOTIDE SEQUENCE</scope>
    <source>
        <strain evidence="3">CLIB 1423</strain>
    </source>
</reference>
<feature type="compositionally biased region" description="Polar residues" evidence="1">
    <location>
        <begin position="36"/>
        <end position="60"/>
    </location>
</feature>
<comment type="caution">
    <text evidence="3">The sequence shown here is derived from an EMBL/GenBank/DDBJ whole genome shotgun (WGS) entry which is preliminary data.</text>
</comment>
<dbReference type="SUPFAM" id="SSF54277">
    <property type="entry name" value="CAD &amp; PB1 domains"/>
    <property type="match status" value="1"/>
</dbReference>
<evidence type="ECO:0008006" key="5">
    <source>
        <dbReference type="Google" id="ProtNLM"/>
    </source>
</evidence>
<proteinExistence type="predicted"/>
<feature type="transmembrane region" description="Helical" evidence="2">
    <location>
        <begin position="191"/>
        <end position="211"/>
    </location>
</feature>
<keyword evidence="2" id="KW-1133">Transmembrane helix</keyword>
<feature type="region of interest" description="Disordered" evidence="1">
    <location>
        <begin position="1"/>
        <end position="60"/>
    </location>
</feature>
<dbReference type="AlphaFoldDB" id="A0A9P0QUV7"/>
<keyword evidence="2" id="KW-0812">Transmembrane</keyword>
<keyword evidence="4" id="KW-1185">Reference proteome</keyword>
<protein>
    <recommendedName>
        <fullName evidence="5">PB1 domain-containing protein</fullName>
    </recommendedName>
</protein>
<dbReference type="Proteomes" id="UP000837801">
    <property type="component" value="Unassembled WGS sequence"/>
</dbReference>
<organism evidence="3 4">
    <name type="scientific">[Candida] railenensis</name>
    <dbReference type="NCBI Taxonomy" id="45579"/>
    <lineage>
        <taxon>Eukaryota</taxon>
        <taxon>Fungi</taxon>
        <taxon>Dikarya</taxon>
        <taxon>Ascomycota</taxon>
        <taxon>Saccharomycotina</taxon>
        <taxon>Pichiomycetes</taxon>
        <taxon>Debaryomycetaceae</taxon>
        <taxon>Kurtzmaniella</taxon>
    </lineage>
</organism>
<accession>A0A9P0QUV7</accession>
<evidence type="ECO:0000256" key="1">
    <source>
        <dbReference type="SAM" id="MobiDB-lite"/>
    </source>
</evidence>
<name>A0A9P0QUV7_9ASCO</name>
<evidence type="ECO:0000313" key="3">
    <source>
        <dbReference type="EMBL" id="CAH2355494.1"/>
    </source>
</evidence>
<evidence type="ECO:0000256" key="2">
    <source>
        <dbReference type="SAM" id="Phobius"/>
    </source>
</evidence>
<keyword evidence="2" id="KW-0472">Membrane</keyword>
<sequence length="212" mass="24335">MPNTKYTPLEDTLESVNLPPYELNDLNTAEADPDKASSSSDFSDVEATNQPTPVSEDSQALFNSKEDEFEKSYPFKVKSSTIEEGVVRFHYFPKHGIERFRKVIEDKIQYITQSSSCSSCSSCSPFAVGYFDQKKDLISISSDQDLLECIHWYNVNNRYHPSAIKLITYDIRNHAEVAKQYKKRKREKCEIIVASVLLFLFFFVIAICAYFS</sequence>
<dbReference type="EMBL" id="CAKXYY010000027">
    <property type="protein sequence ID" value="CAH2355494.1"/>
    <property type="molecule type" value="Genomic_DNA"/>
</dbReference>
<evidence type="ECO:0000313" key="4">
    <source>
        <dbReference type="Proteomes" id="UP000837801"/>
    </source>
</evidence>
<gene>
    <name evidence="3" type="ORF">CLIB1423_27S00870</name>
</gene>
<dbReference type="Gene3D" id="3.10.20.90">
    <property type="entry name" value="Phosphatidylinositol 3-kinase Catalytic Subunit, Chain A, domain 1"/>
    <property type="match status" value="1"/>
</dbReference>